<reference evidence="2" key="1">
    <citation type="journal article" date="2014" name="Int. J. Syst. Evol. Microbiol.">
        <title>Complete genome sequence of Corynebacterium casei LMG S-19264T (=DSM 44701T), isolated from a smear-ripened cheese.</title>
        <authorList>
            <consortium name="US DOE Joint Genome Institute (JGI-PGF)"/>
            <person name="Walter F."/>
            <person name="Albersmeier A."/>
            <person name="Kalinowski J."/>
            <person name="Ruckert C."/>
        </authorList>
    </citation>
    <scope>NUCLEOTIDE SEQUENCE</scope>
    <source>
        <strain evidence="2">CGMCC 1.12214</strain>
    </source>
</reference>
<dbReference type="SUPFAM" id="SSF51556">
    <property type="entry name" value="Metallo-dependent hydrolases"/>
    <property type="match status" value="1"/>
</dbReference>
<dbReference type="PANTHER" id="PTHR32027">
    <property type="entry name" value="CYTOSINE DEAMINASE"/>
    <property type="match status" value="1"/>
</dbReference>
<organism evidence="2 3">
    <name type="scientific">Alsobacter metallidurans</name>
    <dbReference type="NCBI Taxonomy" id="340221"/>
    <lineage>
        <taxon>Bacteria</taxon>
        <taxon>Pseudomonadati</taxon>
        <taxon>Pseudomonadota</taxon>
        <taxon>Alphaproteobacteria</taxon>
        <taxon>Hyphomicrobiales</taxon>
        <taxon>Alsobacteraceae</taxon>
        <taxon>Alsobacter</taxon>
    </lineage>
</organism>
<dbReference type="Gene3D" id="3.20.20.140">
    <property type="entry name" value="Metal-dependent hydrolases"/>
    <property type="match status" value="1"/>
</dbReference>
<dbReference type="AlphaFoldDB" id="A0A917I4T8"/>
<dbReference type="PANTHER" id="PTHR32027:SF9">
    <property type="entry name" value="BLL3847 PROTEIN"/>
    <property type="match status" value="1"/>
</dbReference>
<keyword evidence="3" id="KW-1185">Reference proteome</keyword>
<dbReference type="Proteomes" id="UP000603912">
    <property type="component" value="Unassembled WGS sequence"/>
</dbReference>
<dbReference type="InterPro" id="IPR011059">
    <property type="entry name" value="Metal-dep_hydrolase_composite"/>
</dbReference>
<protein>
    <submittedName>
        <fullName evidence="2">Cytosine deaminase</fullName>
    </submittedName>
</protein>
<comment type="caution">
    <text evidence="2">The sequence shown here is derived from an EMBL/GenBank/DDBJ whole genome shotgun (WGS) entry which is preliminary data.</text>
</comment>
<name>A0A917I4T8_9HYPH</name>
<dbReference type="Pfam" id="PF07969">
    <property type="entry name" value="Amidohydro_3"/>
    <property type="match status" value="1"/>
</dbReference>
<feature type="domain" description="Amidohydrolase 3" evidence="1">
    <location>
        <begin position="26"/>
        <end position="372"/>
    </location>
</feature>
<sequence length="385" mass="40713">MGGPAADILIRDGRFAEGPAPANAALVDGGGLLMLPGLVEAHTHLDKNLIGMPWYRNEIGPRRIDRIEADRREKKRLGIDPRRQSERQARQTLALGVTAIRSHVDVDTEIGVANIEGVLGTREALAGLVDIQIVAFPQSGMLIRPGTLELMEESLRLGADVVGGIDPASIDRDPVAHLDAIFGLAEKHAKPLDIHLHEPGELGAFTLELIIERTRALGLQSRVLVSHAYCLGMEATAADALIAQLAELRIAVMTAGPPGRPAPAVKKLHEAGVVICGGSDGPRGTWEPYGTGDMLMRATMIGQRNGFGRDEDLELALETCTTLGAKAIGLDAYGLSVGCRADCVLVDVETVAEAVAAPPVRKLVMSHGRVVARDGALVDELSGGV</sequence>
<dbReference type="Gene3D" id="2.30.40.10">
    <property type="entry name" value="Urease, subunit C, domain 1"/>
    <property type="match status" value="1"/>
</dbReference>
<dbReference type="GO" id="GO:0016814">
    <property type="term" value="F:hydrolase activity, acting on carbon-nitrogen (but not peptide) bonds, in cyclic amidines"/>
    <property type="evidence" value="ECO:0007669"/>
    <property type="project" value="TreeGrafter"/>
</dbReference>
<evidence type="ECO:0000313" key="3">
    <source>
        <dbReference type="Proteomes" id="UP000603912"/>
    </source>
</evidence>
<reference evidence="2" key="2">
    <citation type="submission" date="2020-09" db="EMBL/GenBank/DDBJ databases">
        <authorList>
            <person name="Sun Q."/>
            <person name="Zhou Y."/>
        </authorList>
    </citation>
    <scope>NUCLEOTIDE SEQUENCE</scope>
    <source>
        <strain evidence="2">CGMCC 1.12214</strain>
    </source>
</reference>
<dbReference type="SUPFAM" id="SSF51338">
    <property type="entry name" value="Composite domain of metallo-dependent hydrolases"/>
    <property type="match status" value="1"/>
</dbReference>
<dbReference type="InterPro" id="IPR013108">
    <property type="entry name" value="Amidohydro_3"/>
</dbReference>
<accession>A0A917I4T8</accession>
<gene>
    <name evidence="2" type="ORF">GCM10007036_07670</name>
</gene>
<dbReference type="EMBL" id="BMES01000001">
    <property type="protein sequence ID" value="GGH10887.1"/>
    <property type="molecule type" value="Genomic_DNA"/>
</dbReference>
<evidence type="ECO:0000313" key="2">
    <source>
        <dbReference type="EMBL" id="GGH10887.1"/>
    </source>
</evidence>
<dbReference type="NCBIfam" id="NF004636">
    <property type="entry name" value="PRK05985.1"/>
    <property type="match status" value="1"/>
</dbReference>
<evidence type="ECO:0000259" key="1">
    <source>
        <dbReference type="Pfam" id="PF07969"/>
    </source>
</evidence>
<dbReference type="InterPro" id="IPR052349">
    <property type="entry name" value="Metallo-hydrolase_Enzymes"/>
</dbReference>
<dbReference type="CDD" id="cd01293">
    <property type="entry name" value="Bact_CD"/>
    <property type="match status" value="1"/>
</dbReference>
<proteinExistence type="predicted"/>
<dbReference type="InterPro" id="IPR032466">
    <property type="entry name" value="Metal_Hydrolase"/>
</dbReference>